<name>A0A974S492_9SPHN</name>
<feature type="transmembrane region" description="Helical" evidence="1">
    <location>
        <begin position="336"/>
        <end position="357"/>
    </location>
</feature>
<feature type="transmembrane region" description="Helical" evidence="1">
    <location>
        <begin position="87"/>
        <end position="105"/>
    </location>
</feature>
<keyword evidence="3" id="KW-0012">Acyltransferase</keyword>
<gene>
    <name evidence="3" type="ORF">H5J25_15800</name>
</gene>
<dbReference type="KEGG" id="sari:H5J25_15800"/>
<protein>
    <submittedName>
        <fullName evidence="3">Acyltransferase family protein</fullName>
    </submittedName>
</protein>
<feature type="transmembrane region" description="Helical" evidence="1">
    <location>
        <begin position="238"/>
        <end position="260"/>
    </location>
</feature>
<dbReference type="PANTHER" id="PTHR36927">
    <property type="entry name" value="BLR4337 PROTEIN"/>
    <property type="match status" value="1"/>
</dbReference>
<dbReference type="Proteomes" id="UP000595894">
    <property type="component" value="Chromosome"/>
</dbReference>
<feature type="transmembrane region" description="Helical" evidence="1">
    <location>
        <begin position="310"/>
        <end position="330"/>
    </location>
</feature>
<reference evidence="4" key="1">
    <citation type="submission" date="2020-09" db="EMBL/GenBank/DDBJ databases">
        <title>Sphingomonas sp., a new species isolated from pork steak.</title>
        <authorList>
            <person name="Heidler von Heilborn D."/>
        </authorList>
    </citation>
    <scope>NUCLEOTIDE SEQUENCE [LARGE SCALE GENOMIC DNA]</scope>
</reference>
<feature type="transmembrane region" description="Helical" evidence="1">
    <location>
        <begin position="280"/>
        <end position="298"/>
    </location>
</feature>
<feature type="transmembrane region" description="Helical" evidence="1">
    <location>
        <begin position="12"/>
        <end position="30"/>
    </location>
</feature>
<keyword evidence="4" id="KW-1185">Reference proteome</keyword>
<feature type="domain" description="Acyltransferase 3" evidence="2">
    <location>
        <begin position="5"/>
        <end position="355"/>
    </location>
</feature>
<dbReference type="InterPro" id="IPR002656">
    <property type="entry name" value="Acyl_transf_3_dom"/>
</dbReference>
<evidence type="ECO:0000313" key="3">
    <source>
        <dbReference type="EMBL" id="QQV76840.1"/>
    </source>
</evidence>
<feature type="transmembrane region" description="Helical" evidence="1">
    <location>
        <begin position="142"/>
        <end position="162"/>
    </location>
</feature>
<evidence type="ECO:0000259" key="2">
    <source>
        <dbReference type="Pfam" id="PF01757"/>
    </source>
</evidence>
<accession>A0A974S492</accession>
<dbReference type="EMBL" id="CP061035">
    <property type="protein sequence ID" value="QQV76840.1"/>
    <property type="molecule type" value="Genomic_DNA"/>
</dbReference>
<dbReference type="InterPro" id="IPR050623">
    <property type="entry name" value="Glucan_succinyl_AcylTrfase"/>
</dbReference>
<dbReference type="PANTHER" id="PTHR36927:SF3">
    <property type="entry name" value="GLUCANS BIOSYNTHESIS PROTEIN C"/>
    <property type="match status" value="1"/>
</dbReference>
<feature type="transmembrane region" description="Helical" evidence="1">
    <location>
        <begin position="42"/>
        <end position="66"/>
    </location>
</feature>
<proteinExistence type="predicted"/>
<keyword evidence="3" id="KW-0808">Transferase</keyword>
<sequence length="389" mass="43799">MARHYGLDWLRIGAFALLILYHVALVYVPWPFHVKTAAPVDWIAIPMMAINAWRLILLFVVSGYASRALIAKRPDVSAFVRSRSARLLIPLAFGMIVVTPIQPWVELSTQHGYLGDFWTFYAHDYFSFSAIAGLPLPTWQHLWFVAYLWLYTMMIAVAAYALRGRSVQRLFDMLFGGIWLWVWPTLWFVLVSAWLFPGGRETHALFGDWVAHASYLPPFLFGFAFAGSKRGFAGVARLWPWAAAAALLSYAAVVAIELAWPVDVIPPYPFGLIFSAARGVQGWSAIIALIGIADRYWNRDAPWRATLTEAVFPFYIIHQTIIVGMEWLLLPLNLPAGLEFAVLVATTIAGCWGFYLIGRRIGWMRPLIGLRAKGPVHPPHGLTLATEER</sequence>
<feature type="transmembrane region" description="Helical" evidence="1">
    <location>
        <begin position="209"/>
        <end position="226"/>
    </location>
</feature>
<keyword evidence="1" id="KW-1133">Transmembrane helix</keyword>
<organism evidence="3 4">
    <name type="scientific">Sphingomonas aliaeris</name>
    <dbReference type="NCBI Taxonomy" id="2759526"/>
    <lineage>
        <taxon>Bacteria</taxon>
        <taxon>Pseudomonadati</taxon>
        <taxon>Pseudomonadota</taxon>
        <taxon>Alphaproteobacteria</taxon>
        <taxon>Sphingomonadales</taxon>
        <taxon>Sphingomonadaceae</taxon>
        <taxon>Sphingomonas</taxon>
    </lineage>
</organism>
<keyword evidence="1" id="KW-0812">Transmembrane</keyword>
<evidence type="ECO:0000313" key="4">
    <source>
        <dbReference type="Proteomes" id="UP000595894"/>
    </source>
</evidence>
<evidence type="ECO:0000256" key="1">
    <source>
        <dbReference type="SAM" id="Phobius"/>
    </source>
</evidence>
<dbReference type="RefSeq" id="WP_202092710.1">
    <property type="nucleotide sequence ID" value="NZ_CP061035.1"/>
</dbReference>
<feature type="transmembrane region" description="Helical" evidence="1">
    <location>
        <begin position="174"/>
        <end position="197"/>
    </location>
</feature>
<dbReference type="GO" id="GO:0016747">
    <property type="term" value="F:acyltransferase activity, transferring groups other than amino-acyl groups"/>
    <property type="evidence" value="ECO:0007669"/>
    <property type="project" value="InterPro"/>
</dbReference>
<dbReference type="Pfam" id="PF01757">
    <property type="entry name" value="Acyl_transf_3"/>
    <property type="match status" value="1"/>
</dbReference>
<dbReference type="AlphaFoldDB" id="A0A974S492"/>
<keyword evidence="1" id="KW-0472">Membrane</keyword>